<protein>
    <submittedName>
        <fullName evidence="2">Ribose ABC transporter, periplasmic ribose-binding protein RbsB</fullName>
    </submittedName>
</protein>
<dbReference type="AlphaFoldDB" id="A0A6J4PG03"/>
<gene>
    <name evidence="2" type="ORF">AVDCRST_MAG03-2181</name>
</gene>
<feature type="non-terminal residue" evidence="2">
    <location>
        <position position="41"/>
    </location>
</feature>
<organism evidence="2">
    <name type="scientific">uncultured Rubrobacteraceae bacterium</name>
    <dbReference type="NCBI Taxonomy" id="349277"/>
    <lineage>
        <taxon>Bacteria</taxon>
        <taxon>Bacillati</taxon>
        <taxon>Actinomycetota</taxon>
        <taxon>Rubrobacteria</taxon>
        <taxon>Rubrobacterales</taxon>
        <taxon>Rubrobacteraceae</taxon>
        <taxon>environmental samples</taxon>
    </lineage>
</organism>
<evidence type="ECO:0000313" key="2">
    <source>
        <dbReference type="EMBL" id="CAA9415206.1"/>
    </source>
</evidence>
<feature type="region of interest" description="Disordered" evidence="1">
    <location>
        <begin position="1"/>
        <end position="41"/>
    </location>
</feature>
<sequence length="41" mass="4653">PARHHPGHPRRLQRREHAAPPLRPLRLRGDARLPRALAGPV</sequence>
<proteinExistence type="predicted"/>
<reference evidence="2" key="1">
    <citation type="submission" date="2020-02" db="EMBL/GenBank/DDBJ databases">
        <authorList>
            <person name="Meier V. D."/>
        </authorList>
    </citation>
    <scope>NUCLEOTIDE SEQUENCE</scope>
    <source>
        <strain evidence="2">AVDCRST_MAG03</strain>
    </source>
</reference>
<feature type="compositionally biased region" description="Basic residues" evidence="1">
    <location>
        <begin position="1"/>
        <end position="14"/>
    </location>
</feature>
<dbReference type="EMBL" id="CADCUT010000132">
    <property type="protein sequence ID" value="CAA9415206.1"/>
    <property type="molecule type" value="Genomic_DNA"/>
</dbReference>
<accession>A0A6J4PG03</accession>
<feature type="non-terminal residue" evidence="2">
    <location>
        <position position="1"/>
    </location>
</feature>
<evidence type="ECO:0000256" key="1">
    <source>
        <dbReference type="SAM" id="MobiDB-lite"/>
    </source>
</evidence>
<name>A0A6J4PG03_9ACTN</name>